<keyword evidence="2 6" id="KW-0808">Transferase</keyword>
<evidence type="ECO:0000259" key="5">
    <source>
        <dbReference type="Pfam" id="PF00590"/>
    </source>
</evidence>
<dbReference type="eggNOG" id="COG2875">
    <property type="taxonomic scope" value="Bacteria"/>
</dbReference>
<dbReference type="GO" id="GO:0032259">
    <property type="term" value="P:methylation"/>
    <property type="evidence" value="ECO:0007669"/>
    <property type="project" value="UniProtKB-KW"/>
</dbReference>
<protein>
    <submittedName>
        <fullName evidence="6">Uroporphyrin-III C/tetrapyrrole (Corrin/Porphyrin) methyltransferase</fullName>
    </submittedName>
</protein>
<proteinExistence type="predicted"/>
<dbReference type="AlphaFoldDB" id="F2NHI3"/>
<gene>
    <name evidence="6" type="ordered locus">Desac_1239</name>
</gene>
<evidence type="ECO:0000256" key="2">
    <source>
        <dbReference type="ARBA" id="ARBA00022679"/>
    </source>
</evidence>
<dbReference type="RefSeq" id="WP_013706211.1">
    <property type="nucleotide sequence ID" value="NC_015388.1"/>
</dbReference>
<feature type="signal peptide" evidence="4">
    <location>
        <begin position="1"/>
        <end position="27"/>
    </location>
</feature>
<dbReference type="CDD" id="cd11724">
    <property type="entry name" value="TP_methylase"/>
    <property type="match status" value="1"/>
</dbReference>
<dbReference type="InterPro" id="IPR050161">
    <property type="entry name" value="Siro_Cobalamin_biosynth"/>
</dbReference>
<dbReference type="InterPro" id="IPR014777">
    <property type="entry name" value="4pyrrole_Mease_sub1"/>
</dbReference>
<dbReference type="KEGG" id="dao:Desac_1239"/>
<evidence type="ECO:0000256" key="1">
    <source>
        <dbReference type="ARBA" id="ARBA00022603"/>
    </source>
</evidence>
<evidence type="ECO:0000256" key="3">
    <source>
        <dbReference type="ARBA" id="ARBA00022691"/>
    </source>
</evidence>
<dbReference type="InterPro" id="IPR035996">
    <property type="entry name" value="4pyrrol_Methylase_sf"/>
</dbReference>
<keyword evidence="3" id="KW-0949">S-adenosyl-L-methionine</keyword>
<dbReference type="OrthoDB" id="9804789at2"/>
<accession>F2NHI3</accession>
<dbReference type="SUPFAM" id="SSF53790">
    <property type="entry name" value="Tetrapyrrole methylase"/>
    <property type="match status" value="1"/>
</dbReference>
<sequence length="313" mass="34613">MMTKWKLLRLLLATGLCLVGGAFTGMAAPPAPGKFYLVGTGPAGPEHATLKAMDTINKADLILCHPELQKLFQSCLNGKKVEDPWKELWWHQGKMWVMLLPNLPPEERRALVEEKMRQRDKFVQRVKGLLDQGKKVALLDGGDPTVYSRAYWLMEGLNDDRVEIIPGVGALSACMAALKRPSTGGEARFMSQTAGYCFFGQPDRDDLARDFARISGTLVVYAGLKEANDIFTALKKHNPEELPAAVVFFAGYPDKEKIVKGTLKNIQEKLAAEKEEFMGLIIVGRCLDGARFPRSVLNLPERSSGEKPSKGQP</sequence>
<reference evidence="6 7" key="1">
    <citation type="journal article" date="2011" name="Stand. Genomic Sci.">
        <title>Complete genome sequence of the acetate-degrading sulfate reducer Desulfobacca acetoxidans type strain (ASRB2).</title>
        <authorList>
            <person name="Goker M."/>
            <person name="Teshima H."/>
            <person name="Lapidus A."/>
            <person name="Nolan M."/>
            <person name="Lucas S."/>
            <person name="Hammon N."/>
            <person name="Deshpande S."/>
            <person name="Cheng J.F."/>
            <person name="Tapia R."/>
            <person name="Han C."/>
            <person name="Goodwin L."/>
            <person name="Pitluck S."/>
            <person name="Huntemann M."/>
            <person name="Liolios K."/>
            <person name="Ivanova N."/>
            <person name="Pagani I."/>
            <person name="Mavromatis K."/>
            <person name="Ovchinikova G."/>
            <person name="Pati A."/>
            <person name="Chen A."/>
            <person name="Palaniappan K."/>
            <person name="Land M."/>
            <person name="Hauser L."/>
            <person name="Brambilla E.M."/>
            <person name="Rohde M."/>
            <person name="Spring S."/>
            <person name="Detter J.C."/>
            <person name="Woyke T."/>
            <person name="Bristow J."/>
            <person name="Eisen J.A."/>
            <person name="Markowitz V."/>
            <person name="Hugenholtz P."/>
            <person name="Kyrpides N.C."/>
            <person name="Klenk H.P."/>
        </authorList>
    </citation>
    <scope>NUCLEOTIDE SEQUENCE [LARGE SCALE GENOMIC DNA]</scope>
    <source>
        <strain evidence="7">ATCC 700848 / DSM 11109 / ASRB2</strain>
    </source>
</reference>
<dbReference type="PANTHER" id="PTHR45790">
    <property type="entry name" value="SIROHEME SYNTHASE-RELATED"/>
    <property type="match status" value="1"/>
</dbReference>
<dbReference type="InterPro" id="IPR014776">
    <property type="entry name" value="4pyrrole_Mease_sub2"/>
</dbReference>
<dbReference type="Gene3D" id="3.30.950.10">
    <property type="entry name" value="Methyltransferase, Cobalt-precorrin-4 Transmethylase, Domain 2"/>
    <property type="match status" value="1"/>
</dbReference>
<dbReference type="Pfam" id="PF00590">
    <property type="entry name" value="TP_methylase"/>
    <property type="match status" value="1"/>
</dbReference>
<dbReference type="GO" id="GO:0008168">
    <property type="term" value="F:methyltransferase activity"/>
    <property type="evidence" value="ECO:0007669"/>
    <property type="project" value="UniProtKB-KW"/>
</dbReference>
<feature type="chain" id="PRO_5003287199" evidence="4">
    <location>
        <begin position="28"/>
        <end position="313"/>
    </location>
</feature>
<dbReference type="Proteomes" id="UP000000483">
    <property type="component" value="Chromosome"/>
</dbReference>
<feature type="domain" description="Tetrapyrrole methylase" evidence="5">
    <location>
        <begin position="34"/>
        <end position="266"/>
    </location>
</feature>
<keyword evidence="4" id="KW-0732">Signal</keyword>
<evidence type="ECO:0000313" key="6">
    <source>
        <dbReference type="EMBL" id="AEB09099.1"/>
    </source>
</evidence>
<dbReference type="Gene3D" id="3.40.1010.10">
    <property type="entry name" value="Cobalt-precorrin-4 Transmethylase, Domain 1"/>
    <property type="match status" value="1"/>
</dbReference>
<reference evidence="7" key="2">
    <citation type="submission" date="2011-03" db="EMBL/GenBank/DDBJ databases">
        <title>The complete genome of Desulfobacca acetoxidans DSM 11109.</title>
        <authorList>
            <consortium name="US DOE Joint Genome Institute (JGI-PGF)"/>
            <person name="Lucas S."/>
            <person name="Copeland A."/>
            <person name="Lapidus A."/>
            <person name="Bruce D."/>
            <person name="Goodwin L."/>
            <person name="Pitluck S."/>
            <person name="Peters L."/>
            <person name="Kyrpides N."/>
            <person name="Mavromatis K."/>
            <person name="Ivanova N."/>
            <person name="Ovchinnikova G."/>
            <person name="Teshima H."/>
            <person name="Detter J.C."/>
            <person name="Han C."/>
            <person name="Land M."/>
            <person name="Hauser L."/>
            <person name="Markowitz V."/>
            <person name="Cheng J.-F."/>
            <person name="Hugenholtz P."/>
            <person name="Woyke T."/>
            <person name="Wu D."/>
            <person name="Spring S."/>
            <person name="Schueler E."/>
            <person name="Brambilla E."/>
            <person name="Klenk H.-P."/>
            <person name="Eisen J.A."/>
        </authorList>
    </citation>
    <scope>NUCLEOTIDE SEQUENCE [LARGE SCALE GENOMIC DNA]</scope>
    <source>
        <strain evidence="7">ATCC 700848 / DSM 11109 / ASRB2</strain>
    </source>
</reference>
<keyword evidence="7" id="KW-1185">Reference proteome</keyword>
<dbReference type="STRING" id="880072.Desac_1239"/>
<name>F2NHI3_DESAR</name>
<dbReference type="InterPro" id="IPR000878">
    <property type="entry name" value="4pyrrol_Mease"/>
</dbReference>
<evidence type="ECO:0000256" key="4">
    <source>
        <dbReference type="SAM" id="SignalP"/>
    </source>
</evidence>
<organism evidence="6 7">
    <name type="scientific">Desulfobacca acetoxidans (strain ATCC 700848 / DSM 11109 / ASRB2)</name>
    <dbReference type="NCBI Taxonomy" id="880072"/>
    <lineage>
        <taxon>Bacteria</taxon>
        <taxon>Pseudomonadati</taxon>
        <taxon>Thermodesulfobacteriota</taxon>
        <taxon>Desulfobaccia</taxon>
        <taxon>Desulfobaccales</taxon>
        <taxon>Desulfobaccaceae</taxon>
        <taxon>Desulfobacca</taxon>
    </lineage>
</organism>
<keyword evidence="1 6" id="KW-0489">Methyltransferase</keyword>
<dbReference type="EMBL" id="CP002629">
    <property type="protein sequence ID" value="AEB09099.1"/>
    <property type="molecule type" value="Genomic_DNA"/>
</dbReference>
<evidence type="ECO:0000313" key="7">
    <source>
        <dbReference type="Proteomes" id="UP000000483"/>
    </source>
</evidence>
<dbReference type="HOGENOM" id="CLU_011276_7_0_7"/>